<evidence type="ECO:0000259" key="2">
    <source>
        <dbReference type="Pfam" id="PF00535"/>
    </source>
</evidence>
<keyword evidence="1" id="KW-0472">Membrane</keyword>
<gene>
    <name evidence="3" type="ORF">SAMN05444169_5156</name>
</gene>
<proteinExistence type="predicted"/>
<dbReference type="GO" id="GO:0016740">
    <property type="term" value="F:transferase activity"/>
    <property type="evidence" value="ECO:0007669"/>
    <property type="project" value="UniProtKB-KW"/>
</dbReference>
<feature type="transmembrane region" description="Helical" evidence="1">
    <location>
        <begin position="245"/>
        <end position="272"/>
    </location>
</feature>
<dbReference type="InterPro" id="IPR001173">
    <property type="entry name" value="Glyco_trans_2-like"/>
</dbReference>
<dbReference type="Gene3D" id="3.90.550.10">
    <property type="entry name" value="Spore Coat Polysaccharide Biosynthesis Protein SpsA, Chain A"/>
    <property type="match status" value="1"/>
</dbReference>
<keyword evidence="1" id="KW-1133">Transmembrane helix</keyword>
<sequence>MAQVASLDVGVVAIGRNEGSRLVDCLTSVRSATANIVYVDSGSTDSSVATAEKIGARVVKLDLTRPFTAARARNEGFATLITLRPNIRFVQFIDGDCSLAHLWIEKALAFMEQRTDVAIVCGRRRERDPTASIYNRLIDDEWNTPIGDAAACGGDALVRTAAFETVGGFRPGLMAGEEPELCLRLREHGWKIWRLNEEMTQHDAAMHTFSQWWMRSVRSGYGFAEVSRLHRASPHVTWGREIARALVWAGFLPLFIVVGALIHPIALLLVLAYPLHVVRLAIRRGPTSSKNWWYAILSIAAKFAELQGIVKFYWRNWRQQEFKLIEYKKL</sequence>
<dbReference type="SUPFAM" id="SSF53448">
    <property type="entry name" value="Nucleotide-diphospho-sugar transferases"/>
    <property type="match status" value="1"/>
</dbReference>
<evidence type="ECO:0000313" key="3">
    <source>
        <dbReference type="EMBL" id="SHG99283.1"/>
    </source>
</evidence>
<dbReference type="EMBL" id="LT670818">
    <property type="protein sequence ID" value="SHG99283.1"/>
    <property type="molecule type" value="Genomic_DNA"/>
</dbReference>
<dbReference type="Pfam" id="PF00535">
    <property type="entry name" value="Glycos_transf_2"/>
    <property type="match status" value="1"/>
</dbReference>
<dbReference type="InterPro" id="IPR029044">
    <property type="entry name" value="Nucleotide-diphossugar_trans"/>
</dbReference>
<dbReference type="Proteomes" id="UP000190675">
    <property type="component" value="Chromosome I"/>
</dbReference>
<organism evidence="3 4">
    <name type="scientific">Bradyrhizobium erythrophlei</name>
    <dbReference type="NCBI Taxonomy" id="1437360"/>
    <lineage>
        <taxon>Bacteria</taxon>
        <taxon>Pseudomonadati</taxon>
        <taxon>Pseudomonadota</taxon>
        <taxon>Alphaproteobacteria</taxon>
        <taxon>Hyphomicrobiales</taxon>
        <taxon>Nitrobacteraceae</taxon>
        <taxon>Bradyrhizobium</taxon>
    </lineage>
</organism>
<name>A0A1M5PDC8_9BRAD</name>
<feature type="domain" description="Glycosyltransferase 2-like" evidence="2">
    <location>
        <begin position="16"/>
        <end position="135"/>
    </location>
</feature>
<evidence type="ECO:0000313" key="4">
    <source>
        <dbReference type="Proteomes" id="UP000190675"/>
    </source>
</evidence>
<keyword evidence="3" id="KW-0808">Transferase</keyword>
<dbReference type="OrthoDB" id="8416156at2"/>
<evidence type="ECO:0000256" key="1">
    <source>
        <dbReference type="SAM" id="Phobius"/>
    </source>
</evidence>
<reference evidence="3 4" key="1">
    <citation type="submission" date="2016-11" db="EMBL/GenBank/DDBJ databases">
        <authorList>
            <person name="Jaros S."/>
            <person name="Januszkiewicz K."/>
            <person name="Wedrychowicz H."/>
        </authorList>
    </citation>
    <scope>NUCLEOTIDE SEQUENCE [LARGE SCALE GENOMIC DNA]</scope>
    <source>
        <strain evidence="3 4">GAS242</strain>
    </source>
</reference>
<protein>
    <submittedName>
        <fullName evidence="3">Glycosyltransferase, GT2 family</fullName>
    </submittedName>
</protein>
<keyword evidence="1" id="KW-0812">Transmembrane</keyword>
<dbReference type="PANTHER" id="PTHR43646:SF6">
    <property type="entry name" value="PRE-MYCOFACTOCIN GLYCOSYLTRANSFERASE"/>
    <property type="match status" value="1"/>
</dbReference>
<dbReference type="AlphaFoldDB" id="A0A1M5PDC8"/>
<feature type="transmembrane region" description="Helical" evidence="1">
    <location>
        <begin position="292"/>
        <end position="314"/>
    </location>
</feature>
<dbReference type="RefSeq" id="WP_079568354.1">
    <property type="nucleotide sequence ID" value="NZ_LT670818.1"/>
</dbReference>
<dbReference type="PANTHER" id="PTHR43646">
    <property type="entry name" value="GLYCOSYLTRANSFERASE"/>
    <property type="match status" value="1"/>
</dbReference>
<accession>A0A1M5PDC8</accession>